<comment type="caution">
    <text evidence="2">The sequence shown here is derived from an EMBL/GenBank/DDBJ whole genome shotgun (WGS) entry which is preliminary data.</text>
</comment>
<feature type="compositionally biased region" description="Low complexity" evidence="1">
    <location>
        <begin position="302"/>
        <end position="313"/>
    </location>
</feature>
<organism evidence="2 3">
    <name type="scientific">Stigmatella ashevillensis</name>
    <dbReference type="NCBI Taxonomy" id="2995309"/>
    <lineage>
        <taxon>Bacteria</taxon>
        <taxon>Pseudomonadati</taxon>
        <taxon>Myxococcota</taxon>
        <taxon>Myxococcia</taxon>
        <taxon>Myxococcales</taxon>
        <taxon>Cystobacterineae</taxon>
        <taxon>Archangiaceae</taxon>
        <taxon>Stigmatella</taxon>
    </lineage>
</organism>
<sequence>MKLLIPLTLFSVGLGAVAVLSEPPREPPRGPYQAPLLPRLEMLRVVGAGQRSLVTDYYWLQAIQAAGRGGQSRENTRYLDLFYYSDLVTDLDPQFLKVYLYAGNTIPTNLGRETWVNTNEARKILEKGVKHFPKDSTLRLFLAYNLSYFHNEHAAAAEHLRIAASLPNANRYVPEMASRMLAFNRRFDAALALAESFRDSEQDPEMRQMFEERVQEIYRERVLIQVDDAIKAFQEREKRLPQSIGELVSKGDLPRAPQDPMGGVIYIAEDGRSSSTSSTLRLEPIDYRKKALEKEAKEAKEAASANQEAPNAP</sequence>
<gene>
    <name evidence="2" type="ORF">POL68_15035</name>
</gene>
<protein>
    <submittedName>
        <fullName evidence="2">Pilus assembly protein</fullName>
    </submittedName>
</protein>
<proteinExistence type="predicted"/>
<keyword evidence="3" id="KW-1185">Reference proteome</keyword>
<dbReference type="Proteomes" id="UP001221838">
    <property type="component" value="Unassembled WGS sequence"/>
</dbReference>
<dbReference type="RefSeq" id="WP_272138642.1">
    <property type="nucleotide sequence ID" value="NZ_JAQNDM010000002.1"/>
</dbReference>
<reference evidence="2 3" key="1">
    <citation type="submission" date="2022-11" db="EMBL/GenBank/DDBJ databases">
        <title>Minimal conservation of predation-associated metabolite biosynthetic gene clusters underscores biosynthetic potential of Myxococcota including descriptions for ten novel species: Archangium lansinium sp. nov., Myxococcus landrumus sp. nov., Nannocystis bai.</title>
        <authorList>
            <person name="Ahearne A."/>
            <person name="Stevens C."/>
            <person name="Dowd S."/>
        </authorList>
    </citation>
    <scope>NUCLEOTIDE SEQUENCE [LARGE SCALE GENOMIC DNA]</scope>
    <source>
        <strain evidence="2 3">NCWAL01</strain>
    </source>
</reference>
<name>A0ABT5D7Z3_9BACT</name>
<dbReference type="EMBL" id="JAQNDM010000002">
    <property type="protein sequence ID" value="MDC0709785.1"/>
    <property type="molecule type" value="Genomic_DNA"/>
</dbReference>
<evidence type="ECO:0000313" key="2">
    <source>
        <dbReference type="EMBL" id="MDC0709785.1"/>
    </source>
</evidence>
<feature type="region of interest" description="Disordered" evidence="1">
    <location>
        <begin position="293"/>
        <end position="313"/>
    </location>
</feature>
<evidence type="ECO:0000256" key="1">
    <source>
        <dbReference type="SAM" id="MobiDB-lite"/>
    </source>
</evidence>
<evidence type="ECO:0000313" key="3">
    <source>
        <dbReference type="Proteomes" id="UP001221838"/>
    </source>
</evidence>
<accession>A0ABT5D7Z3</accession>